<comment type="caution">
    <text evidence="3">The sequence shown here is derived from an EMBL/GenBank/DDBJ whole genome shotgun (WGS) entry which is preliminary data.</text>
</comment>
<dbReference type="EMBL" id="CAJOBP010007940">
    <property type="protein sequence ID" value="CAF4524491.1"/>
    <property type="molecule type" value="Genomic_DNA"/>
</dbReference>
<organism evidence="3 6">
    <name type="scientific">Rotaria socialis</name>
    <dbReference type="NCBI Taxonomy" id="392032"/>
    <lineage>
        <taxon>Eukaryota</taxon>
        <taxon>Metazoa</taxon>
        <taxon>Spiralia</taxon>
        <taxon>Gnathifera</taxon>
        <taxon>Rotifera</taxon>
        <taxon>Eurotatoria</taxon>
        <taxon>Bdelloidea</taxon>
        <taxon>Philodinida</taxon>
        <taxon>Philodinidae</taxon>
        <taxon>Rotaria</taxon>
    </lineage>
</organism>
<protein>
    <recommendedName>
        <fullName evidence="8">DUF4371 domain-containing protein</fullName>
    </recommendedName>
</protein>
<proteinExistence type="predicted"/>
<accession>A0A817YXV4</accession>
<reference evidence="3" key="1">
    <citation type="submission" date="2021-02" db="EMBL/GenBank/DDBJ databases">
        <authorList>
            <person name="Nowell W R."/>
        </authorList>
    </citation>
    <scope>NUCLEOTIDE SEQUENCE</scope>
</reference>
<feature type="region of interest" description="Disordered" evidence="1">
    <location>
        <begin position="1"/>
        <end position="32"/>
    </location>
</feature>
<evidence type="ECO:0000313" key="6">
    <source>
        <dbReference type="Proteomes" id="UP000663825"/>
    </source>
</evidence>
<evidence type="ECO:0000313" key="4">
    <source>
        <dbReference type="EMBL" id="CAF4273880.1"/>
    </source>
</evidence>
<dbReference type="AlphaFoldDB" id="A0A817YXV4"/>
<gene>
    <name evidence="4" type="ORF">HFQ381_LOCUS11836</name>
    <name evidence="2" type="ORF">LUA448_LOCUS11872</name>
    <name evidence="3" type="ORF">TIS948_LOCUS26356</name>
    <name evidence="5" type="ORF">UJA718_LOCUS27812</name>
</gene>
<evidence type="ECO:0000313" key="5">
    <source>
        <dbReference type="EMBL" id="CAF4524491.1"/>
    </source>
</evidence>
<evidence type="ECO:0008006" key="8">
    <source>
        <dbReference type="Google" id="ProtNLM"/>
    </source>
</evidence>
<sequence>MQVRQSPTSETRISNEPLTSTPSNESIIDTSEVPNESSLVTPIVVLEEHEISYYRQSDVEIKNKLCGEIQYVVKQAQLAFKLVDMAFDETISTRNLLIEVTSSIGKLNESLTDLLISCNEELERMPLTSITIEELKSTENFVSRDPSLTKVYNDQELRYLVSQERKNNVDYILNKNLQQQEQQQIEQQKSYQQIIEMLIDCARYLARQCLACCGQEDQDGNFYQLVHLLSRHNSVLEDWIKNINNRPYKVNYMSKDSQNEFIQLLGDCVQHENLCEIKEASYYSIMADSSIDSIRQDMLSIFIRFVNKNDEPEECFVSINKKKHNCLSNSTIYYIIYPHPHSMSSHRN</sequence>
<dbReference type="Proteomes" id="UP000663851">
    <property type="component" value="Unassembled WGS sequence"/>
</dbReference>
<dbReference type="Proteomes" id="UP000663833">
    <property type="component" value="Unassembled WGS sequence"/>
</dbReference>
<dbReference type="PANTHER" id="PTHR45749">
    <property type="match status" value="1"/>
</dbReference>
<keyword evidence="7" id="KW-1185">Reference proteome</keyword>
<dbReference type="Proteomes" id="UP000663825">
    <property type="component" value="Unassembled WGS sequence"/>
</dbReference>
<dbReference type="EMBL" id="CAJNXB010004640">
    <property type="protein sequence ID" value="CAF3385633.1"/>
    <property type="molecule type" value="Genomic_DNA"/>
</dbReference>
<dbReference type="EMBL" id="CAJNYD010001446">
    <property type="protein sequence ID" value="CAF3337988.1"/>
    <property type="molecule type" value="Genomic_DNA"/>
</dbReference>
<dbReference type="EMBL" id="CAJOBO010000695">
    <property type="protein sequence ID" value="CAF4273880.1"/>
    <property type="molecule type" value="Genomic_DNA"/>
</dbReference>
<evidence type="ECO:0000313" key="2">
    <source>
        <dbReference type="EMBL" id="CAF3337988.1"/>
    </source>
</evidence>
<evidence type="ECO:0000313" key="3">
    <source>
        <dbReference type="EMBL" id="CAF3385633.1"/>
    </source>
</evidence>
<evidence type="ECO:0000313" key="7">
    <source>
        <dbReference type="Proteomes" id="UP000663873"/>
    </source>
</evidence>
<dbReference type="PANTHER" id="PTHR45749:SF21">
    <property type="entry name" value="DUF4371 DOMAIN-CONTAINING PROTEIN"/>
    <property type="match status" value="1"/>
</dbReference>
<dbReference type="Proteomes" id="UP000663873">
    <property type="component" value="Unassembled WGS sequence"/>
</dbReference>
<name>A0A817YXV4_9BILA</name>
<evidence type="ECO:0000256" key="1">
    <source>
        <dbReference type="SAM" id="MobiDB-lite"/>
    </source>
</evidence>
<dbReference type="OrthoDB" id="10066664at2759"/>